<organism evidence="2 3">
    <name type="scientific">Labrys monachus</name>
    <dbReference type="NCBI Taxonomy" id="217067"/>
    <lineage>
        <taxon>Bacteria</taxon>
        <taxon>Pseudomonadati</taxon>
        <taxon>Pseudomonadota</taxon>
        <taxon>Alphaproteobacteria</taxon>
        <taxon>Hyphomicrobiales</taxon>
        <taxon>Xanthobacteraceae</taxon>
        <taxon>Labrys</taxon>
    </lineage>
</organism>
<dbReference type="PANTHER" id="PTHR30348:SF4">
    <property type="entry name" value="DUF72 DOMAIN-CONTAINING PROTEIN"/>
    <property type="match status" value="1"/>
</dbReference>
<dbReference type="InterPro" id="IPR036520">
    <property type="entry name" value="UPF0759_sf"/>
</dbReference>
<feature type="compositionally biased region" description="Basic and acidic residues" evidence="1">
    <location>
        <begin position="310"/>
        <end position="324"/>
    </location>
</feature>
<sequence length="324" mass="36173">MTSRPHPGKIRVGVSGWSYPPWRGDFYPKSLRPSQELHFASRALDTIEINATFYRLQRPASFERWHAETPADFSFSVKGPRFVTHILRGRDARTAIANFLASGVLKLAEKLDVILWQFPPGLIFEADAMEAFLSLLPHDTAAAACLAREHDDHISKGVWTETDRVRPLRHAVEIRDDSFRDAAFIAMLRRHRVALVCADTVEWPRLMDVTADFAYCRLHGSKKLYESGYDDAALDRWADRLVAWAQGLPMTDGDFAAAPAADGVMRDVFIFFDNTVKPEAPRNALALAGKIARLAGAGPVRLPEQAEAGPESHRAGSIGRESRR</sequence>
<name>A0ABU0FA37_9HYPH</name>
<evidence type="ECO:0000313" key="2">
    <source>
        <dbReference type="EMBL" id="MDQ0391481.1"/>
    </source>
</evidence>
<comment type="caution">
    <text evidence="2">The sequence shown here is derived from an EMBL/GenBank/DDBJ whole genome shotgun (WGS) entry which is preliminary data.</text>
</comment>
<keyword evidence="3" id="KW-1185">Reference proteome</keyword>
<proteinExistence type="predicted"/>
<gene>
    <name evidence="2" type="ORF">J3R73_001273</name>
</gene>
<dbReference type="Proteomes" id="UP001237448">
    <property type="component" value="Unassembled WGS sequence"/>
</dbReference>
<feature type="region of interest" description="Disordered" evidence="1">
    <location>
        <begin position="301"/>
        <end position="324"/>
    </location>
</feature>
<protein>
    <submittedName>
        <fullName evidence="2">Uncharacterized protein YecE (DUF72 family)</fullName>
    </submittedName>
</protein>
<accession>A0ABU0FA37</accession>
<dbReference type="InterPro" id="IPR002763">
    <property type="entry name" value="DUF72"/>
</dbReference>
<dbReference type="RefSeq" id="WP_307423869.1">
    <property type="nucleotide sequence ID" value="NZ_JAUSVK010000001.1"/>
</dbReference>
<dbReference type="EMBL" id="JAUSVK010000001">
    <property type="protein sequence ID" value="MDQ0391481.1"/>
    <property type="molecule type" value="Genomic_DNA"/>
</dbReference>
<dbReference type="Gene3D" id="3.20.20.410">
    <property type="entry name" value="Protein of unknown function UPF0759"/>
    <property type="match status" value="1"/>
</dbReference>
<evidence type="ECO:0000313" key="3">
    <source>
        <dbReference type="Proteomes" id="UP001237448"/>
    </source>
</evidence>
<dbReference type="PANTHER" id="PTHR30348">
    <property type="entry name" value="UNCHARACTERIZED PROTEIN YECE"/>
    <property type="match status" value="1"/>
</dbReference>
<dbReference type="SUPFAM" id="SSF117396">
    <property type="entry name" value="TM1631-like"/>
    <property type="match status" value="1"/>
</dbReference>
<dbReference type="Pfam" id="PF01904">
    <property type="entry name" value="DUF72"/>
    <property type="match status" value="1"/>
</dbReference>
<reference evidence="2 3" key="1">
    <citation type="submission" date="2023-07" db="EMBL/GenBank/DDBJ databases">
        <title>Genomic Encyclopedia of Type Strains, Phase IV (KMG-IV): sequencing the most valuable type-strain genomes for metagenomic binning, comparative biology and taxonomic classification.</title>
        <authorList>
            <person name="Goeker M."/>
        </authorList>
    </citation>
    <scope>NUCLEOTIDE SEQUENCE [LARGE SCALE GENOMIC DNA]</scope>
    <source>
        <strain evidence="2 3">DSM 5896</strain>
    </source>
</reference>
<evidence type="ECO:0000256" key="1">
    <source>
        <dbReference type="SAM" id="MobiDB-lite"/>
    </source>
</evidence>